<dbReference type="KEGG" id="suls:Sdiek1_2016"/>
<gene>
    <name evidence="7" type="ORF">Sdiek1_2016</name>
</gene>
<keyword evidence="5" id="KW-0732">Signal</keyword>
<evidence type="ECO:0000256" key="2">
    <source>
        <dbReference type="ARBA" id="ARBA00022723"/>
    </source>
</evidence>
<keyword evidence="2 4" id="KW-0479">Metal-binding</keyword>
<protein>
    <submittedName>
        <fullName evidence="7">Cytochrome c-type protein SHP</fullName>
    </submittedName>
</protein>
<dbReference type="GO" id="GO:0046872">
    <property type="term" value="F:metal ion binding"/>
    <property type="evidence" value="ECO:0007669"/>
    <property type="project" value="UniProtKB-KW"/>
</dbReference>
<dbReference type="Gene3D" id="1.10.760.10">
    <property type="entry name" value="Cytochrome c-like domain"/>
    <property type="match status" value="1"/>
</dbReference>
<dbReference type="GO" id="GO:0009055">
    <property type="term" value="F:electron transfer activity"/>
    <property type="evidence" value="ECO:0007669"/>
    <property type="project" value="InterPro"/>
</dbReference>
<sequence>MKKIVCLIVLSLSLLNAKAFNAPMQTYMNELSAEAKAQDPNFTGFDAARGEKLFFSKHTGKKGGEMSCTSCHTNNLKNGGQNVNTNKPITALAPSVNAARLTDVAEVQKWLRRNFNDVFAREGTALEKGDVLTYIINQ</sequence>
<dbReference type="EMBL" id="CP021416">
    <property type="protein sequence ID" value="ARU49175.1"/>
    <property type="molecule type" value="Genomic_DNA"/>
</dbReference>
<keyword evidence="3 4" id="KW-0408">Iron</keyword>
<evidence type="ECO:0000256" key="3">
    <source>
        <dbReference type="ARBA" id="ARBA00023004"/>
    </source>
</evidence>
<dbReference type="GO" id="GO:0020037">
    <property type="term" value="F:heme binding"/>
    <property type="evidence" value="ECO:0007669"/>
    <property type="project" value="InterPro"/>
</dbReference>
<evidence type="ECO:0000256" key="4">
    <source>
        <dbReference type="PROSITE-ProRule" id="PRU00433"/>
    </source>
</evidence>
<keyword evidence="1 4" id="KW-0349">Heme</keyword>
<evidence type="ECO:0000313" key="8">
    <source>
        <dbReference type="Proteomes" id="UP000196005"/>
    </source>
</evidence>
<dbReference type="RefSeq" id="WP_087438967.1">
    <property type="nucleotide sequence ID" value="NZ_CP021416.1"/>
</dbReference>
<accession>A0A1Y0HPB7</accession>
<dbReference type="Proteomes" id="UP000196005">
    <property type="component" value="Chromosome"/>
</dbReference>
<organism evidence="7 8">
    <name type="scientific">Sulfurospirillum diekertiae</name>
    <dbReference type="NCBI Taxonomy" id="1854492"/>
    <lineage>
        <taxon>Bacteria</taxon>
        <taxon>Pseudomonadati</taxon>
        <taxon>Campylobacterota</taxon>
        <taxon>Epsilonproteobacteria</taxon>
        <taxon>Campylobacterales</taxon>
        <taxon>Sulfurospirillaceae</taxon>
        <taxon>Sulfurospirillum</taxon>
    </lineage>
</organism>
<evidence type="ECO:0000259" key="6">
    <source>
        <dbReference type="PROSITE" id="PS51007"/>
    </source>
</evidence>
<dbReference type="InterPro" id="IPR036909">
    <property type="entry name" value="Cyt_c-like_dom_sf"/>
</dbReference>
<feature type="chain" id="PRO_5012033271" evidence="5">
    <location>
        <begin position="22"/>
        <end position="138"/>
    </location>
</feature>
<dbReference type="PROSITE" id="PS51007">
    <property type="entry name" value="CYTC"/>
    <property type="match status" value="1"/>
</dbReference>
<feature type="domain" description="Cytochrome c" evidence="6">
    <location>
        <begin position="45"/>
        <end position="138"/>
    </location>
</feature>
<dbReference type="Pfam" id="PF09086">
    <property type="entry name" value="DUF1924"/>
    <property type="match status" value="1"/>
</dbReference>
<proteinExistence type="predicted"/>
<dbReference type="AlphaFoldDB" id="A0A1Y0HPB7"/>
<dbReference type="InterPro" id="IPR015170">
    <property type="entry name" value="DUF1924_SHP"/>
</dbReference>
<dbReference type="SUPFAM" id="SSF46626">
    <property type="entry name" value="Cytochrome c"/>
    <property type="match status" value="1"/>
</dbReference>
<dbReference type="InterPro" id="IPR009056">
    <property type="entry name" value="Cyt_c-like_dom"/>
</dbReference>
<name>A0A1Y0HPB7_9BACT</name>
<evidence type="ECO:0000256" key="5">
    <source>
        <dbReference type="SAM" id="SignalP"/>
    </source>
</evidence>
<keyword evidence="8" id="KW-1185">Reference proteome</keyword>
<dbReference type="OrthoDB" id="5324207at2"/>
<evidence type="ECO:0000313" key="7">
    <source>
        <dbReference type="EMBL" id="ARU49175.1"/>
    </source>
</evidence>
<reference evidence="8" key="1">
    <citation type="submission" date="2017-05" db="EMBL/GenBank/DDBJ databases">
        <title>Dechlorination kinetics govern the competition between two new strains of the genus Sulfurospirillum.</title>
        <authorList>
            <person name="Buttet G.F."/>
            <person name="Murray A.M."/>
            <person name="Goris T."/>
            <person name="Burion M."/>
            <person name="Lin B."/>
            <person name="Rolle M."/>
            <person name="Maillard J."/>
        </authorList>
    </citation>
    <scope>NUCLEOTIDE SEQUENCE [LARGE SCALE GENOMIC DNA]</scope>
    <source>
        <strain evidence="8">SL2-1</strain>
    </source>
</reference>
<evidence type="ECO:0000256" key="1">
    <source>
        <dbReference type="ARBA" id="ARBA00022617"/>
    </source>
</evidence>
<feature type="signal peptide" evidence="5">
    <location>
        <begin position="1"/>
        <end position="21"/>
    </location>
</feature>